<dbReference type="GO" id="GO:0006955">
    <property type="term" value="P:immune response"/>
    <property type="evidence" value="ECO:0007669"/>
    <property type="project" value="TreeGrafter"/>
</dbReference>
<keyword evidence="3" id="KW-0808">Transferase</keyword>
<feature type="domain" description="Protein kinase" evidence="8">
    <location>
        <begin position="22"/>
        <end position="282"/>
    </location>
</feature>
<dbReference type="GO" id="GO:0007254">
    <property type="term" value="P:JNK cascade"/>
    <property type="evidence" value="ECO:0007669"/>
    <property type="project" value="TreeGrafter"/>
</dbReference>
<reference evidence="11" key="1">
    <citation type="submission" date="2017-02" db="UniProtKB">
        <authorList>
            <consortium name="WormBaseParasite"/>
        </authorList>
    </citation>
    <scope>IDENTIFICATION</scope>
</reference>
<evidence type="ECO:0000313" key="11">
    <source>
        <dbReference type="WBParaSite" id="ASIM_0001207701-mRNA-1"/>
    </source>
</evidence>
<dbReference type="PANTHER" id="PTHR46716">
    <property type="entry name" value="MITOGEN-ACTIVATED PROTEIN KINASE KINASE KINASE 7"/>
    <property type="match status" value="1"/>
</dbReference>
<dbReference type="GO" id="GO:0004709">
    <property type="term" value="F:MAP kinase kinase kinase activity"/>
    <property type="evidence" value="ECO:0007669"/>
    <property type="project" value="TreeGrafter"/>
</dbReference>
<evidence type="ECO:0000256" key="1">
    <source>
        <dbReference type="ARBA" id="ARBA00006529"/>
    </source>
</evidence>
<protein>
    <submittedName>
        <fullName evidence="11">Mitogen-activated protein kinase kinase kinase</fullName>
    </submittedName>
</protein>
<dbReference type="Gene3D" id="3.30.200.20">
    <property type="entry name" value="Phosphorylase Kinase, domain 1"/>
    <property type="match status" value="1"/>
</dbReference>
<accession>A0A0M3JV38</accession>
<dbReference type="GO" id="GO:0043123">
    <property type="term" value="P:positive regulation of canonical NF-kappaB signal transduction"/>
    <property type="evidence" value="ECO:0007669"/>
    <property type="project" value="TreeGrafter"/>
</dbReference>
<dbReference type="OrthoDB" id="10013149at2759"/>
<dbReference type="EMBL" id="UYRR01031080">
    <property type="protein sequence ID" value="VDK45303.1"/>
    <property type="molecule type" value="Genomic_DNA"/>
</dbReference>
<dbReference type="PROSITE" id="PS00107">
    <property type="entry name" value="PROTEIN_KINASE_ATP"/>
    <property type="match status" value="1"/>
</dbReference>
<dbReference type="PROSITE" id="PS50011">
    <property type="entry name" value="PROTEIN_KINASE_DOM"/>
    <property type="match status" value="1"/>
</dbReference>
<gene>
    <name evidence="9" type="ORF">ASIM_LOCUS11543</name>
</gene>
<reference evidence="9 10" key="2">
    <citation type="submission" date="2018-11" db="EMBL/GenBank/DDBJ databases">
        <authorList>
            <consortium name="Pathogen Informatics"/>
        </authorList>
    </citation>
    <scope>NUCLEOTIDE SEQUENCE [LARGE SCALE GENOMIC DNA]</scope>
</reference>
<dbReference type="AlphaFoldDB" id="A0A0M3JV38"/>
<dbReference type="InterPro" id="IPR011009">
    <property type="entry name" value="Kinase-like_dom_sf"/>
</dbReference>
<comment type="similarity">
    <text evidence="1">Belongs to the protein kinase superfamily. STE Ser/Thr protein kinase family. MAP kinase kinase kinase subfamily.</text>
</comment>
<evidence type="ECO:0000259" key="8">
    <source>
        <dbReference type="PROSITE" id="PS50011"/>
    </source>
</evidence>
<keyword evidence="4 7" id="KW-0547">Nucleotide-binding</keyword>
<evidence type="ECO:0000256" key="4">
    <source>
        <dbReference type="ARBA" id="ARBA00022741"/>
    </source>
</evidence>
<keyword evidence="5" id="KW-0418">Kinase</keyword>
<proteinExistence type="inferred from homology"/>
<evidence type="ECO:0000256" key="2">
    <source>
        <dbReference type="ARBA" id="ARBA00022527"/>
    </source>
</evidence>
<dbReference type="PANTHER" id="PTHR46716:SF1">
    <property type="entry name" value="MITOGEN-ACTIVATED PROTEIN KINASE KINASE KINASE 7"/>
    <property type="match status" value="1"/>
</dbReference>
<dbReference type="InterPro" id="IPR017441">
    <property type="entry name" value="Protein_kinase_ATP_BS"/>
</dbReference>
<dbReference type="Gene3D" id="1.10.510.10">
    <property type="entry name" value="Transferase(Phosphotransferase) domain 1"/>
    <property type="match status" value="1"/>
</dbReference>
<evidence type="ECO:0000256" key="5">
    <source>
        <dbReference type="ARBA" id="ARBA00022777"/>
    </source>
</evidence>
<feature type="binding site" evidence="7">
    <location>
        <position position="53"/>
    </location>
    <ligand>
        <name>ATP</name>
        <dbReference type="ChEBI" id="CHEBI:30616"/>
    </ligand>
</feature>
<dbReference type="PIRSF" id="PIRSF000654">
    <property type="entry name" value="Integrin-linked_kinase"/>
    <property type="match status" value="1"/>
</dbReference>
<dbReference type="GO" id="GO:0005524">
    <property type="term" value="F:ATP binding"/>
    <property type="evidence" value="ECO:0007669"/>
    <property type="project" value="UniProtKB-UniRule"/>
</dbReference>
<evidence type="ECO:0000313" key="9">
    <source>
        <dbReference type="EMBL" id="VDK45303.1"/>
    </source>
</evidence>
<evidence type="ECO:0000313" key="10">
    <source>
        <dbReference type="Proteomes" id="UP000267096"/>
    </source>
</evidence>
<sequence length="282" mass="32121">MKTDDDNEAQGKFKCTLNPSSIECSKTIGRGSFGLVKRATLALHSQRINVAVKILSDSYVKREKEAVANELRILRDFEHINIVKLYGCFKNGDADPGIGIVLELMSCSLEDLLYTFSYVQYKCSQVVEWMLQCSKAIAYLHDNATVHRDLKPANLLLNQTFRILKVSDFGTARLIDPIMSCRGTSSYMAPEVIVGREYDMRCNDMNDRIADMFYGLRYVLCFKVILGKEYDMRCDVYSIGIILSELMTRQPPQNSLGAIEPQIIFRVRLLLFNDVDNDDIYS</sequence>
<evidence type="ECO:0000256" key="3">
    <source>
        <dbReference type="ARBA" id="ARBA00022679"/>
    </source>
</evidence>
<dbReference type="SUPFAM" id="SSF56112">
    <property type="entry name" value="Protein kinase-like (PK-like)"/>
    <property type="match status" value="1"/>
</dbReference>
<evidence type="ECO:0000256" key="7">
    <source>
        <dbReference type="PROSITE-ProRule" id="PRU10141"/>
    </source>
</evidence>
<dbReference type="InterPro" id="IPR000719">
    <property type="entry name" value="Prot_kinase_dom"/>
</dbReference>
<evidence type="ECO:0000256" key="6">
    <source>
        <dbReference type="ARBA" id="ARBA00022840"/>
    </source>
</evidence>
<name>A0A0M3JV38_ANISI</name>
<keyword evidence="10" id="KW-1185">Reference proteome</keyword>
<dbReference type="SMART" id="SM00220">
    <property type="entry name" value="S_TKc"/>
    <property type="match status" value="1"/>
</dbReference>
<organism evidence="11">
    <name type="scientific">Anisakis simplex</name>
    <name type="common">Herring worm</name>
    <dbReference type="NCBI Taxonomy" id="6269"/>
    <lineage>
        <taxon>Eukaryota</taxon>
        <taxon>Metazoa</taxon>
        <taxon>Ecdysozoa</taxon>
        <taxon>Nematoda</taxon>
        <taxon>Chromadorea</taxon>
        <taxon>Rhabditida</taxon>
        <taxon>Spirurina</taxon>
        <taxon>Ascaridomorpha</taxon>
        <taxon>Ascaridoidea</taxon>
        <taxon>Anisakidae</taxon>
        <taxon>Anisakis</taxon>
        <taxon>Anisakis simplex complex</taxon>
    </lineage>
</organism>
<dbReference type="WBParaSite" id="ASIM_0001207701-mRNA-1">
    <property type="protein sequence ID" value="ASIM_0001207701-mRNA-1"/>
    <property type="gene ID" value="ASIM_0001207701"/>
</dbReference>
<keyword evidence="6 7" id="KW-0067">ATP-binding</keyword>
<dbReference type="Pfam" id="PF00069">
    <property type="entry name" value="Pkinase"/>
    <property type="match status" value="1"/>
</dbReference>
<keyword evidence="2" id="KW-0723">Serine/threonine-protein kinase</keyword>
<dbReference type="Proteomes" id="UP000267096">
    <property type="component" value="Unassembled WGS sequence"/>
</dbReference>